<keyword evidence="8" id="KW-1185">Reference proteome</keyword>
<dbReference type="Proteomes" id="UP000620366">
    <property type="component" value="Unassembled WGS sequence"/>
</dbReference>
<evidence type="ECO:0000256" key="4">
    <source>
        <dbReference type="PIRNR" id="PIRNR006230"/>
    </source>
</evidence>
<reference evidence="7" key="1">
    <citation type="submission" date="2020-08" db="EMBL/GenBank/DDBJ databases">
        <title>Genome public.</title>
        <authorList>
            <person name="Liu C."/>
            <person name="Sun Q."/>
        </authorList>
    </citation>
    <scope>NUCLEOTIDE SEQUENCE</scope>
    <source>
        <strain evidence="7">BX7</strain>
    </source>
</reference>
<comment type="subcellular location">
    <subcellularLocation>
        <location evidence="4">Cytoplasm</location>
    </subcellularLocation>
</comment>
<evidence type="ECO:0000256" key="1">
    <source>
        <dbReference type="ARBA" id="ARBA00014898"/>
    </source>
</evidence>
<dbReference type="InterPro" id="IPR019991">
    <property type="entry name" value="GTP-bd_ribosome_bgen"/>
</dbReference>
<dbReference type="GO" id="GO:0005525">
    <property type="term" value="F:GTP binding"/>
    <property type="evidence" value="ECO:0007669"/>
    <property type="project" value="UniProtKB-KW"/>
</dbReference>
<dbReference type="InterPro" id="IPR023179">
    <property type="entry name" value="GTP-bd_ortho_bundle_sf"/>
</dbReference>
<dbReference type="InterPro" id="IPR016478">
    <property type="entry name" value="GTPase_MTG1"/>
</dbReference>
<dbReference type="EMBL" id="JACRSP010000001">
    <property type="protein sequence ID" value="MBC8535607.1"/>
    <property type="molecule type" value="Genomic_DNA"/>
</dbReference>
<dbReference type="PIRSF" id="PIRSF006230">
    <property type="entry name" value="MG442"/>
    <property type="match status" value="1"/>
</dbReference>
<dbReference type="Pfam" id="PF01926">
    <property type="entry name" value="MMR_HSR1"/>
    <property type="match status" value="1"/>
</dbReference>
<dbReference type="PRINTS" id="PR00326">
    <property type="entry name" value="GTP1OBG"/>
</dbReference>
<organism evidence="7 8">
    <name type="scientific">Feifania hominis</name>
    <dbReference type="NCBI Taxonomy" id="2763660"/>
    <lineage>
        <taxon>Bacteria</taxon>
        <taxon>Bacillati</taxon>
        <taxon>Bacillota</taxon>
        <taxon>Clostridia</taxon>
        <taxon>Eubacteriales</taxon>
        <taxon>Feifaniaceae</taxon>
        <taxon>Feifania</taxon>
    </lineage>
</organism>
<dbReference type="InterPro" id="IPR030378">
    <property type="entry name" value="G_CP_dom"/>
</dbReference>
<name>A0A926HPT5_9FIRM</name>
<dbReference type="PANTHER" id="PTHR45782">
    <property type="entry name" value="MITOCHONDRIAL RIBOSOME-ASSOCIATED GTPASE 1"/>
    <property type="match status" value="1"/>
</dbReference>
<accession>A0A926HPT5</accession>
<comment type="similarity">
    <text evidence="4">Belongs to the TRAFAC class YlqF/YawG GTPase family. MTG1 subfamily.</text>
</comment>
<dbReference type="InterPro" id="IPR027417">
    <property type="entry name" value="P-loop_NTPase"/>
</dbReference>
<dbReference type="NCBIfam" id="TIGR03596">
    <property type="entry name" value="GTPase_YlqF"/>
    <property type="match status" value="1"/>
</dbReference>
<dbReference type="SUPFAM" id="SSF52540">
    <property type="entry name" value="P-loop containing nucleoside triphosphate hydrolases"/>
    <property type="match status" value="1"/>
</dbReference>
<dbReference type="Gene3D" id="1.10.1580.10">
    <property type="match status" value="1"/>
</dbReference>
<keyword evidence="4" id="KW-0963">Cytoplasm</keyword>
<dbReference type="CDD" id="cd01856">
    <property type="entry name" value="YlqF"/>
    <property type="match status" value="1"/>
</dbReference>
<evidence type="ECO:0000313" key="8">
    <source>
        <dbReference type="Proteomes" id="UP000620366"/>
    </source>
</evidence>
<dbReference type="PANTHER" id="PTHR45782:SF4">
    <property type="entry name" value="MITOCHONDRIAL RIBOSOME-ASSOCIATED GTPASE 1"/>
    <property type="match status" value="1"/>
</dbReference>
<dbReference type="PROSITE" id="PS51721">
    <property type="entry name" value="G_CP"/>
    <property type="match status" value="1"/>
</dbReference>
<comment type="caution">
    <text evidence="7">The sequence shown here is derived from an EMBL/GenBank/DDBJ whole genome shotgun (WGS) entry which is preliminary data.</text>
</comment>
<comment type="function">
    <text evidence="4">Required for a late step of 50S ribosomal subunit assembly. Has GTPase activity.</text>
</comment>
<sequence>MDEQQREKLNLQWYPGHMTKTRRQMEADLKLVDMVAEIVDARIPRSSRNPAIDEILGGKPRLILLNKADLSDPAANARWCDHYQKSGISAILIECTTGRGIGDFVGRSKQLLREKIERDRNRGMNKAIRIMIVGIPNVGKSSFINRMARDKKAKVEDRPGVTRGKQWIKVSDSVDLLDTPGILWPKFEDEQTALNLAFTGAIKDDIIDTVTLSGILAKHLLEIAGDAFCTRYKLDEQHARALANGLELVELIGRKRGFLISGGEIDCERTAAMILDEFRAGKIGRITLEQPEEPKRG</sequence>
<feature type="domain" description="CP-type G" evidence="6">
    <location>
        <begin position="21"/>
        <end position="185"/>
    </location>
</feature>
<dbReference type="FunFam" id="3.40.50.300:FF:000590">
    <property type="entry name" value="Ribosome biogenesis GTPase A"/>
    <property type="match status" value="1"/>
</dbReference>
<dbReference type="GO" id="GO:0005737">
    <property type="term" value="C:cytoplasm"/>
    <property type="evidence" value="ECO:0007669"/>
    <property type="project" value="UniProtKB-SubCell"/>
</dbReference>
<evidence type="ECO:0000256" key="3">
    <source>
        <dbReference type="ARBA" id="ARBA00023134"/>
    </source>
</evidence>
<feature type="binding site" evidence="5">
    <location>
        <position position="181"/>
    </location>
    <ligand>
        <name>GTP</name>
        <dbReference type="ChEBI" id="CHEBI:37565"/>
    </ligand>
</feature>
<dbReference type="GO" id="GO:0003924">
    <property type="term" value="F:GTPase activity"/>
    <property type="evidence" value="ECO:0007669"/>
    <property type="project" value="TreeGrafter"/>
</dbReference>
<dbReference type="Gene3D" id="3.40.50.300">
    <property type="entry name" value="P-loop containing nucleotide triphosphate hydrolases"/>
    <property type="match status" value="1"/>
</dbReference>
<proteinExistence type="inferred from homology"/>
<feature type="binding site" evidence="5">
    <location>
        <begin position="137"/>
        <end position="142"/>
    </location>
    <ligand>
        <name>GTP</name>
        <dbReference type="ChEBI" id="CHEBI:37565"/>
    </ligand>
</feature>
<evidence type="ECO:0000256" key="2">
    <source>
        <dbReference type="ARBA" id="ARBA00022741"/>
    </source>
</evidence>
<evidence type="ECO:0000313" key="7">
    <source>
        <dbReference type="EMBL" id="MBC8535607.1"/>
    </source>
</evidence>
<dbReference type="GO" id="GO:0006412">
    <property type="term" value="P:translation"/>
    <property type="evidence" value="ECO:0007669"/>
    <property type="project" value="TreeGrafter"/>
</dbReference>
<dbReference type="RefSeq" id="WP_249299341.1">
    <property type="nucleotide sequence ID" value="NZ_JACRSP010000001.1"/>
</dbReference>
<dbReference type="AlphaFoldDB" id="A0A926HPT5"/>
<feature type="binding site" evidence="5">
    <location>
        <begin position="66"/>
        <end position="69"/>
    </location>
    <ligand>
        <name>GTP</name>
        <dbReference type="ChEBI" id="CHEBI:37565"/>
    </ligand>
</feature>
<keyword evidence="2 4" id="KW-0547">Nucleotide-binding</keyword>
<protein>
    <recommendedName>
        <fullName evidence="1 4">Ribosome biogenesis GTPase A</fullName>
    </recommendedName>
</protein>
<gene>
    <name evidence="7" type="primary">ylqF</name>
    <name evidence="7" type="ORF">H8695_02730</name>
</gene>
<evidence type="ECO:0000256" key="5">
    <source>
        <dbReference type="PIRSR" id="PIRSR006230-1"/>
    </source>
</evidence>
<dbReference type="InterPro" id="IPR006073">
    <property type="entry name" value="GTP-bd"/>
</dbReference>
<evidence type="ECO:0000259" key="6">
    <source>
        <dbReference type="PROSITE" id="PS51721"/>
    </source>
</evidence>
<keyword evidence="3 4" id="KW-0342">GTP-binding</keyword>